<dbReference type="KEGG" id="samb:SAM23877_0219"/>
<dbReference type="KEGG" id="samb:SAM23877_7454"/>
<reference evidence="2" key="2">
    <citation type="submission" date="2015-07" db="EMBL/GenBank/DDBJ databases">
        <title>Complete genome sequence of Streptomyces ambofaciens ATCC 23877, the spiramycin producer.</title>
        <authorList>
            <person name="Thibessard A."/>
            <person name="Haas D."/>
            <person name="Gerbaud C."/>
            <person name="Aigle B."/>
            <person name="Lautru S."/>
            <person name="Pernodet J.-L."/>
            <person name="Leblond P."/>
        </authorList>
    </citation>
    <scope>NUCLEOTIDE SEQUENCE [LARGE SCALE GENOMIC DNA]</scope>
    <source>
        <strain evidence="2">ATCC 23877</strain>
    </source>
</reference>
<dbReference type="EMBL" id="CP012382">
    <property type="protein sequence ID" value="AKZ53268.1"/>
    <property type="molecule type" value="Genomic_DNA"/>
</dbReference>
<accession>A0A0K2B522</accession>
<evidence type="ECO:0000313" key="1">
    <source>
        <dbReference type="EMBL" id="AKZ53268.1"/>
    </source>
</evidence>
<sequence length="86" mass="9743">MVPRPKTVQCSELRHEAGRHPFCRERYPARRGSVSWPLPADPLAKACSGRFSPRTPPRPGRLRRLTCGRLKIALSVVARLAHVHRN</sequence>
<evidence type="ECO:0000313" key="2">
    <source>
        <dbReference type="EMBL" id="AKZ60495.1"/>
    </source>
</evidence>
<gene>
    <name evidence="1" type="ORF">SAM23877_0219</name>
    <name evidence="2" type="ORF">SAM23877_7454</name>
</gene>
<dbReference type="EMBL" id="CP012382">
    <property type="protein sequence ID" value="AKZ60495.1"/>
    <property type="molecule type" value="Genomic_DNA"/>
</dbReference>
<dbReference type="AlphaFoldDB" id="A0A0K2B522"/>
<dbReference type="Proteomes" id="UP000061018">
    <property type="component" value="Chromosome"/>
</dbReference>
<evidence type="ECO:0000313" key="3">
    <source>
        <dbReference type="Proteomes" id="UP000061018"/>
    </source>
</evidence>
<organism evidence="2 3">
    <name type="scientific">Streptomyces ambofaciens (strain ATCC 23877 / 3486 / DSM 40053 / JCM 4204 / NBRC 12836 / NRRL B-2516)</name>
    <dbReference type="NCBI Taxonomy" id="278992"/>
    <lineage>
        <taxon>Bacteria</taxon>
        <taxon>Bacillati</taxon>
        <taxon>Actinomycetota</taxon>
        <taxon>Actinomycetes</taxon>
        <taxon>Kitasatosporales</taxon>
        <taxon>Streptomycetaceae</taxon>
        <taxon>Streptomyces</taxon>
    </lineage>
</organism>
<protein>
    <submittedName>
        <fullName evidence="2">Uncharacterized protein</fullName>
    </submittedName>
</protein>
<reference evidence="3" key="1">
    <citation type="journal article" date="2015" name="J. Biotechnol.">
        <title>Complete genome sequence of Streptomyces ambofaciens ATCC 23877, the spiramycin producer.</title>
        <authorList>
            <person name="Thibessard A."/>
            <person name="Haas D."/>
            <person name="Gerbaud C."/>
            <person name="Aigle B."/>
            <person name="Lautru S."/>
            <person name="Pernodet J.L."/>
            <person name="Leblond P."/>
        </authorList>
    </citation>
    <scope>NUCLEOTIDE SEQUENCE [LARGE SCALE GENOMIC DNA]</scope>
    <source>
        <strain evidence="3">ATCC 23877 / 3486 / DSM 40053 / JCM 4204 / NBRC 12836 / NRRL B-2516</strain>
    </source>
</reference>
<name>A0A0K2B522_STRA7</name>
<proteinExistence type="predicted"/>